<dbReference type="AlphaFoldDB" id="A0A4C1TES3"/>
<evidence type="ECO:0000256" key="1">
    <source>
        <dbReference type="SAM" id="MobiDB-lite"/>
    </source>
</evidence>
<accession>A0A4C1TES3</accession>
<evidence type="ECO:0000313" key="3">
    <source>
        <dbReference type="Proteomes" id="UP000299102"/>
    </source>
</evidence>
<keyword evidence="3" id="KW-1185">Reference proteome</keyword>
<dbReference type="EMBL" id="BGZK01000048">
    <property type="protein sequence ID" value="GBP11948.1"/>
    <property type="molecule type" value="Genomic_DNA"/>
</dbReference>
<protein>
    <submittedName>
        <fullName evidence="2">Uncharacterized protein</fullName>
    </submittedName>
</protein>
<name>A0A4C1TES3_EUMVA</name>
<evidence type="ECO:0000313" key="2">
    <source>
        <dbReference type="EMBL" id="GBP11948.1"/>
    </source>
</evidence>
<reference evidence="2 3" key="1">
    <citation type="journal article" date="2019" name="Commun. Biol.">
        <title>The bagworm genome reveals a unique fibroin gene that provides high tensile strength.</title>
        <authorList>
            <person name="Kono N."/>
            <person name="Nakamura H."/>
            <person name="Ohtoshi R."/>
            <person name="Tomita M."/>
            <person name="Numata K."/>
            <person name="Arakawa K."/>
        </authorList>
    </citation>
    <scope>NUCLEOTIDE SEQUENCE [LARGE SCALE GENOMIC DNA]</scope>
</reference>
<feature type="compositionally biased region" description="Basic and acidic residues" evidence="1">
    <location>
        <begin position="137"/>
        <end position="153"/>
    </location>
</feature>
<comment type="caution">
    <text evidence="2">The sequence shown here is derived from an EMBL/GenBank/DDBJ whole genome shotgun (WGS) entry which is preliminary data.</text>
</comment>
<organism evidence="2 3">
    <name type="scientific">Eumeta variegata</name>
    <name type="common">Bagworm moth</name>
    <name type="synonym">Eumeta japonica</name>
    <dbReference type="NCBI Taxonomy" id="151549"/>
    <lineage>
        <taxon>Eukaryota</taxon>
        <taxon>Metazoa</taxon>
        <taxon>Ecdysozoa</taxon>
        <taxon>Arthropoda</taxon>
        <taxon>Hexapoda</taxon>
        <taxon>Insecta</taxon>
        <taxon>Pterygota</taxon>
        <taxon>Neoptera</taxon>
        <taxon>Endopterygota</taxon>
        <taxon>Lepidoptera</taxon>
        <taxon>Glossata</taxon>
        <taxon>Ditrysia</taxon>
        <taxon>Tineoidea</taxon>
        <taxon>Psychidae</taxon>
        <taxon>Oiketicinae</taxon>
        <taxon>Eumeta</taxon>
    </lineage>
</organism>
<proteinExistence type="predicted"/>
<dbReference type="Proteomes" id="UP000299102">
    <property type="component" value="Unassembled WGS sequence"/>
</dbReference>
<gene>
    <name evidence="2" type="ORF">EVAR_74566_1</name>
</gene>
<feature type="region of interest" description="Disordered" evidence="1">
    <location>
        <begin position="126"/>
        <end position="158"/>
    </location>
</feature>
<sequence length="172" mass="19210">MIPRGLLITRKGSVSASPFPLFRVLRNFRLVNRTHKSRSMGFALPKAVFAFDAAVAAHIEFVSIGHLLPQNDFLTLHEGGSSRGAACSITASMLPDTKRFRNLRETLLQETNSKQMTTEKRPLVKKAIRPPAPAARPTDHPHLNRPAPDRAPDEIAFFPTAIPYRRRKGRIP</sequence>